<gene>
    <name evidence="1" type="ORF">L1049_011208</name>
</gene>
<dbReference type="AlphaFoldDB" id="A0AAP0RR81"/>
<reference evidence="1 2" key="1">
    <citation type="journal article" date="2024" name="Plant J.">
        <title>Genome sequences and population genomics reveal climatic adaptation and genomic divergence between two closely related sweetgum species.</title>
        <authorList>
            <person name="Xu W.Q."/>
            <person name="Ren C.Q."/>
            <person name="Zhang X.Y."/>
            <person name="Comes H.P."/>
            <person name="Liu X.H."/>
            <person name="Li Y.G."/>
            <person name="Kettle C.J."/>
            <person name="Jalonen R."/>
            <person name="Gaisberger H."/>
            <person name="Ma Y.Z."/>
            <person name="Qiu Y.X."/>
        </authorList>
    </citation>
    <scope>NUCLEOTIDE SEQUENCE [LARGE SCALE GENOMIC DNA]</scope>
    <source>
        <strain evidence="1">Hangzhou</strain>
    </source>
</reference>
<sequence length="55" mass="6469">MSTPQGNTEPNNVSDNFCNCNGIKDCWKALIKRTRQEKYRWKLAHSKTIETDLKR</sequence>
<dbReference type="Proteomes" id="UP001415857">
    <property type="component" value="Unassembled WGS sequence"/>
</dbReference>
<keyword evidence="2" id="KW-1185">Reference proteome</keyword>
<organism evidence="1 2">
    <name type="scientific">Liquidambar formosana</name>
    <name type="common">Formosan gum</name>
    <dbReference type="NCBI Taxonomy" id="63359"/>
    <lineage>
        <taxon>Eukaryota</taxon>
        <taxon>Viridiplantae</taxon>
        <taxon>Streptophyta</taxon>
        <taxon>Embryophyta</taxon>
        <taxon>Tracheophyta</taxon>
        <taxon>Spermatophyta</taxon>
        <taxon>Magnoliopsida</taxon>
        <taxon>eudicotyledons</taxon>
        <taxon>Gunneridae</taxon>
        <taxon>Pentapetalae</taxon>
        <taxon>Saxifragales</taxon>
        <taxon>Altingiaceae</taxon>
        <taxon>Liquidambar</taxon>
    </lineage>
</organism>
<proteinExistence type="predicted"/>
<accession>A0AAP0RR81</accession>
<protein>
    <submittedName>
        <fullName evidence="1">Uncharacterized protein</fullName>
    </submittedName>
</protein>
<comment type="caution">
    <text evidence="1">The sequence shown here is derived from an EMBL/GenBank/DDBJ whole genome shotgun (WGS) entry which is preliminary data.</text>
</comment>
<dbReference type="EMBL" id="JBBPBK010000006">
    <property type="protein sequence ID" value="KAK9282981.1"/>
    <property type="molecule type" value="Genomic_DNA"/>
</dbReference>
<evidence type="ECO:0000313" key="2">
    <source>
        <dbReference type="Proteomes" id="UP001415857"/>
    </source>
</evidence>
<evidence type="ECO:0000313" key="1">
    <source>
        <dbReference type="EMBL" id="KAK9282981.1"/>
    </source>
</evidence>
<name>A0AAP0RR81_LIQFO</name>